<evidence type="ECO:0000256" key="1">
    <source>
        <dbReference type="SAM" id="MobiDB-lite"/>
    </source>
</evidence>
<dbReference type="AlphaFoldDB" id="A0AAD8EPU1"/>
<organism evidence="2 3">
    <name type="scientific">Diploptera punctata</name>
    <name type="common">Pacific beetle cockroach</name>
    <dbReference type="NCBI Taxonomy" id="6984"/>
    <lineage>
        <taxon>Eukaryota</taxon>
        <taxon>Metazoa</taxon>
        <taxon>Ecdysozoa</taxon>
        <taxon>Arthropoda</taxon>
        <taxon>Hexapoda</taxon>
        <taxon>Insecta</taxon>
        <taxon>Pterygota</taxon>
        <taxon>Neoptera</taxon>
        <taxon>Polyneoptera</taxon>
        <taxon>Dictyoptera</taxon>
        <taxon>Blattodea</taxon>
        <taxon>Blaberoidea</taxon>
        <taxon>Blaberidae</taxon>
        <taxon>Diplopterinae</taxon>
        <taxon>Diploptera</taxon>
    </lineage>
</organism>
<proteinExistence type="predicted"/>
<evidence type="ECO:0000313" key="3">
    <source>
        <dbReference type="Proteomes" id="UP001233999"/>
    </source>
</evidence>
<feature type="compositionally biased region" description="Low complexity" evidence="1">
    <location>
        <begin position="61"/>
        <end position="75"/>
    </location>
</feature>
<reference evidence="2" key="1">
    <citation type="journal article" date="2023" name="IScience">
        <title>Live-bearing cockroach genome reveals convergent evolutionary mechanisms linked to viviparity in insects and beyond.</title>
        <authorList>
            <person name="Fouks B."/>
            <person name="Harrison M.C."/>
            <person name="Mikhailova A.A."/>
            <person name="Marchal E."/>
            <person name="English S."/>
            <person name="Carruthers M."/>
            <person name="Jennings E.C."/>
            <person name="Chiamaka E.L."/>
            <person name="Frigard R.A."/>
            <person name="Pippel M."/>
            <person name="Attardo G.M."/>
            <person name="Benoit J.B."/>
            <person name="Bornberg-Bauer E."/>
            <person name="Tobe S.S."/>
        </authorList>
    </citation>
    <scope>NUCLEOTIDE SEQUENCE</scope>
    <source>
        <strain evidence="2">Stay&amp;Tobe</strain>
    </source>
</reference>
<feature type="non-terminal residue" evidence="2">
    <location>
        <position position="1"/>
    </location>
</feature>
<protein>
    <recommendedName>
        <fullName evidence="4">MADF domain-containing protein</fullName>
    </recommendedName>
</protein>
<evidence type="ECO:0008006" key="4">
    <source>
        <dbReference type="Google" id="ProtNLM"/>
    </source>
</evidence>
<dbReference type="EMBL" id="JASPKZ010001194">
    <property type="protein sequence ID" value="KAJ9598720.1"/>
    <property type="molecule type" value="Genomic_DNA"/>
</dbReference>
<comment type="caution">
    <text evidence="2">The sequence shown here is derived from an EMBL/GenBank/DDBJ whole genome shotgun (WGS) entry which is preliminary data.</text>
</comment>
<name>A0AAD8EPU1_DIPPU</name>
<accession>A0AAD8EPU1</accession>
<keyword evidence="3" id="KW-1185">Reference proteome</keyword>
<sequence length="162" mass="18648">EYVPNLWYYDRIKYIEDHIIPRRSRSNLYEDFETLQRSSVHGGPIHYPSHQNLEVIIPDDVNTNTSNSSSCSVSTSKKRKMEPEDPEDVISVSSDLQQTVPAESEDWFSVHQGSVDPLQEFGNFVVSRLRRIRDTDILLKLEHEIQLKIMEAELKDSIAGSS</sequence>
<gene>
    <name evidence="2" type="ORF">L9F63_010606</name>
</gene>
<feature type="region of interest" description="Disordered" evidence="1">
    <location>
        <begin position="61"/>
        <end position="90"/>
    </location>
</feature>
<dbReference type="Proteomes" id="UP001233999">
    <property type="component" value="Unassembled WGS sequence"/>
</dbReference>
<evidence type="ECO:0000313" key="2">
    <source>
        <dbReference type="EMBL" id="KAJ9598720.1"/>
    </source>
</evidence>
<reference evidence="2" key="2">
    <citation type="submission" date="2023-05" db="EMBL/GenBank/DDBJ databases">
        <authorList>
            <person name="Fouks B."/>
        </authorList>
    </citation>
    <scope>NUCLEOTIDE SEQUENCE</scope>
    <source>
        <strain evidence="2">Stay&amp;Tobe</strain>
        <tissue evidence="2">Testes</tissue>
    </source>
</reference>